<keyword evidence="3" id="KW-1185">Reference proteome</keyword>
<organism evidence="2 3">
    <name type="scientific">Lasiosphaeria hispida</name>
    <dbReference type="NCBI Taxonomy" id="260671"/>
    <lineage>
        <taxon>Eukaryota</taxon>
        <taxon>Fungi</taxon>
        <taxon>Dikarya</taxon>
        <taxon>Ascomycota</taxon>
        <taxon>Pezizomycotina</taxon>
        <taxon>Sordariomycetes</taxon>
        <taxon>Sordariomycetidae</taxon>
        <taxon>Sordariales</taxon>
        <taxon>Lasiosphaeriaceae</taxon>
        <taxon>Lasiosphaeria</taxon>
    </lineage>
</organism>
<comment type="caution">
    <text evidence="2">The sequence shown here is derived from an EMBL/GenBank/DDBJ whole genome shotgun (WGS) entry which is preliminary data.</text>
</comment>
<name>A0AAJ0H7E3_9PEZI</name>
<accession>A0AAJ0H7E3</accession>
<dbReference type="Proteomes" id="UP001275084">
    <property type="component" value="Unassembled WGS sequence"/>
</dbReference>
<evidence type="ECO:0000256" key="1">
    <source>
        <dbReference type="SAM" id="MobiDB-lite"/>
    </source>
</evidence>
<feature type="compositionally biased region" description="Low complexity" evidence="1">
    <location>
        <begin position="335"/>
        <end position="360"/>
    </location>
</feature>
<protein>
    <submittedName>
        <fullName evidence="2">Uncharacterized protein</fullName>
    </submittedName>
</protein>
<evidence type="ECO:0000313" key="3">
    <source>
        <dbReference type="Proteomes" id="UP001275084"/>
    </source>
</evidence>
<feature type="compositionally biased region" description="Pro residues" evidence="1">
    <location>
        <begin position="384"/>
        <end position="399"/>
    </location>
</feature>
<feature type="compositionally biased region" description="Pro residues" evidence="1">
    <location>
        <begin position="284"/>
        <end position="295"/>
    </location>
</feature>
<evidence type="ECO:0000313" key="2">
    <source>
        <dbReference type="EMBL" id="KAK3341732.1"/>
    </source>
</evidence>
<feature type="compositionally biased region" description="Low complexity" evidence="1">
    <location>
        <begin position="418"/>
        <end position="428"/>
    </location>
</feature>
<reference evidence="2" key="2">
    <citation type="submission" date="2023-06" db="EMBL/GenBank/DDBJ databases">
        <authorList>
            <consortium name="Lawrence Berkeley National Laboratory"/>
            <person name="Haridas S."/>
            <person name="Hensen N."/>
            <person name="Bonometti L."/>
            <person name="Westerberg I."/>
            <person name="Brannstrom I.O."/>
            <person name="Guillou S."/>
            <person name="Cros-Aarteil S."/>
            <person name="Calhoun S."/>
            <person name="Kuo A."/>
            <person name="Mondo S."/>
            <person name="Pangilinan J."/>
            <person name="Riley R."/>
            <person name="Labutti K."/>
            <person name="Andreopoulos B."/>
            <person name="Lipzen A."/>
            <person name="Chen C."/>
            <person name="Yanf M."/>
            <person name="Daum C."/>
            <person name="Ng V."/>
            <person name="Clum A."/>
            <person name="Steindorff A."/>
            <person name="Ohm R."/>
            <person name="Martin F."/>
            <person name="Silar P."/>
            <person name="Natvig D."/>
            <person name="Lalanne C."/>
            <person name="Gautier V."/>
            <person name="Ament-Velasquez S.L."/>
            <person name="Kruys A."/>
            <person name="Hutchinson M.I."/>
            <person name="Powell A.J."/>
            <person name="Barry K."/>
            <person name="Miller A.N."/>
            <person name="Grigoriev I.V."/>
            <person name="Debuchy R."/>
            <person name="Gladieux P."/>
            <person name="Thoren M.H."/>
            <person name="Johannesson H."/>
        </authorList>
    </citation>
    <scope>NUCLEOTIDE SEQUENCE</scope>
    <source>
        <strain evidence="2">CBS 955.72</strain>
    </source>
</reference>
<gene>
    <name evidence="2" type="ORF">B0T25DRAFT_617085</name>
</gene>
<sequence>MCIQEHIAYQCGHRSPGVVRPCPMTTASENFAVCRTQATKQHSAFTMCTSCERRLHFRWVLIREWEHRWMHERGVCGCEVVFPGLLHQPRVSGFPPPSSSRPYPIATAVGSSGGPSVVPASYAETTAGGEHRVAVRVPGLYAAEWVADHRARHQAGQCHCAVNFEPFQPAVGEGELTREERALLHHYRELEDRNNSLTRADTAERVNEITSLFGSFDGVPLSSVPTTTTLAEAIPATIDDNSFYSHDQGHTQDHPQAHTHVSPMSMFRTQTLPHQQAQGHDLYPPQPAASPPQSRPQPGTWAPTFTPTQPLSWPDPITTQPATAHPIACNNPSSAPLTPTNHAPPTNPQNTAPQPSTTTARRALIVSTTHPHGPVPLPSGRQPSTPPSPHRLSTPPVPHPKTHPSFWPPAISLPTTPPTNLGPGPFTTAGLSYPPPSPPARHPARAGEQRTQSVPMPFCGLPIGAGPEGEAPHVRDWDACRLSRGTTPVLET</sequence>
<dbReference type="EMBL" id="JAUIQD010000008">
    <property type="protein sequence ID" value="KAK3341732.1"/>
    <property type="molecule type" value="Genomic_DNA"/>
</dbReference>
<dbReference type="AlphaFoldDB" id="A0AAJ0H7E3"/>
<dbReference type="PRINTS" id="PR01217">
    <property type="entry name" value="PRICHEXTENSN"/>
</dbReference>
<reference evidence="2" key="1">
    <citation type="journal article" date="2023" name="Mol. Phylogenet. Evol.">
        <title>Genome-scale phylogeny and comparative genomics of the fungal order Sordariales.</title>
        <authorList>
            <person name="Hensen N."/>
            <person name="Bonometti L."/>
            <person name="Westerberg I."/>
            <person name="Brannstrom I.O."/>
            <person name="Guillou S."/>
            <person name="Cros-Aarteil S."/>
            <person name="Calhoun S."/>
            <person name="Haridas S."/>
            <person name="Kuo A."/>
            <person name="Mondo S."/>
            <person name="Pangilinan J."/>
            <person name="Riley R."/>
            <person name="LaButti K."/>
            <person name="Andreopoulos B."/>
            <person name="Lipzen A."/>
            <person name="Chen C."/>
            <person name="Yan M."/>
            <person name="Daum C."/>
            <person name="Ng V."/>
            <person name="Clum A."/>
            <person name="Steindorff A."/>
            <person name="Ohm R.A."/>
            <person name="Martin F."/>
            <person name="Silar P."/>
            <person name="Natvig D.O."/>
            <person name="Lalanne C."/>
            <person name="Gautier V."/>
            <person name="Ament-Velasquez S.L."/>
            <person name="Kruys A."/>
            <person name="Hutchinson M.I."/>
            <person name="Powell A.J."/>
            <person name="Barry K."/>
            <person name="Miller A.N."/>
            <person name="Grigoriev I.V."/>
            <person name="Debuchy R."/>
            <person name="Gladieux P."/>
            <person name="Hiltunen Thoren M."/>
            <person name="Johannesson H."/>
        </authorList>
    </citation>
    <scope>NUCLEOTIDE SEQUENCE</scope>
    <source>
        <strain evidence="2">CBS 955.72</strain>
    </source>
</reference>
<feature type="compositionally biased region" description="Polar residues" evidence="1">
    <location>
        <begin position="303"/>
        <end position="322"/>
    </location>
</feature>
<feature type="region of interest" description="Disordered" evidence="1">
    <location>
        <begin position="272"/>
        <end position="448"/>
    </location>
</feature>
<proteinExistence type="predicted"/>